<evidence type="ECO:0000313" key="1">
    <source>
        <dbReference type="EMBL" id="CAK0845537.1"/>
    </source>
</evidence>
<organism evidence="1 2">
    <name type="scientific">Prorocentrum cordatum</name>
    <dbReference type="NCBI Taxonomy" id="2364126"/>
    <lineage>
        <taxon>Eukaryota</taxon>
        <taxon>Sar</taxon>
        <taxon>Alveolata</taxon>
        <taxon>Dinophyceae</taxon>
        <taxon>Prorocentrales</taxon>
        <taxon>Prorocentraceae</taxon>
        <taxon>Prorocentrum</taxon>
    </lineage>
</organism>
<keyword evidence="2" id="KW-1185">Reference proteome</keyword>
<name>A0ABN9THY0_9DINO</name>
<reference evidence="1" key="1">
    <citation type="submission" date="2023-10" db="EMBL/GenBank/DDBJ databases">
        <authorList>
            <person name="Chen Y."/>
            <person name="Shah S."/>
            <person name="Dougan E. K."/>
            <person name="Thang M."/>
            <person name="Chan C."/>
        </authorList>
    </citation>
    <scope>NUCLEOTIDE SEQUENCE [LARGE SCALE GENOMIC DNA]</scope>
</reference>
<protein>
    <submittedName>
        <fullName evidence="1">Uncharacterized protein</fullName>
    </submittedName>
</protein>
<sequence>MSGMAEILIEIVEPEDLRKDGDLKMICAIYDDAVEKMDHERLDNVLLQEWEKASWRQGQPMMAWITDLRNNRIGLQLQAPASAISETALASSKSFSVRALYALTGRSIGYDKQRVATV</sequence>
<evidence type="ECO:0000313" key="2">
    <source>
        <dbReference type="Proteomes" id="UP001189429"/>
    </source>
</evidence>
<dbReference type="EMBL" id="CAUYUJ010014746">
    <property type="protein sequence ID" value="CAK0845537.1"/>
    <property type="molecule type" value="Genomic_DNA"/>
</dbReference>
<proteinExistence type="predicted"/>
<comment type="caution">
    <text evidence="1">The sequence shown here is derived from an EMBL/GenBank/DDBJ whole genome shotgun (WGS) entry which is preliminary data.</text>
</comment>
<dbReference type="Proteomes" id="UP001189429">
    <property type="component" value="Unassembled WGS sequence"/>
</dbReference>
<gene>
    <name evidence="1" type="ORF">PCOR1329_LOCUS39307</name>
</gene>
<accession>A0ABN9THY0</accession>